<evidence type="ECO:0000256" key="5">
    <source>
        <dbReference type="ARBA" id="ARBA00022989"/>
    </source>
</evidence>
<evidence type="ECO:0000256" key="7">
    <source>
        <dbReference type="SAM" id="Phobius"/>
    </source>
</evidence>
<keyword evidence="4 7" id="KW-0812">Transmembrane</keyword>
<sequence>MLEILAITFPIFALVALGYGSVRLGPFAPSDMRALGLFVMNVALPALLFTAVAEQSVTETLSPAYLSVFLAGGLATIAATWAWHTARGTGPARKAIAVMGSTCPNSGYVGYPLMLLLLPEKAGLILAMNLVVETFVLIPLTLLLLESSRPRSGARLRTRARRAVVEVARRPMVLGLLAGVAVSLTGLSLPSGVTRLLDLLAQSTGAIALFVIGGSLVGLPVKGNRALATEIVAGKLLVHPALTALALVALPALGGLTILDPDLRMAVILSAAVPMFGIYALLAQDYGHEGIASLALLGATAGAFVTLTGLLAVLS</sequence>
<dbReference type="EMBL" id="QOHR01000005">
    <property type="protein sequence ID" value="REC57728.1"/>
    <property type="molecule type" value="Genomic_DNA"/>
</dbReference>
<reference evidence="8 9" key="1">
    <citation type="journal article" date="2017" name="Int. J. Syst. Evol. Microbiol.">
        <title>Rhodosalinus sediminis gen. nov., sp. nov., isolated from marine saltern.</title>
        <authorList>
            <person name="Guo L.Y."/>
            <person name="Ling S.K."/>
            <person name="Li C.M."/>
            <person name="Chen G.J."/>
            <person name="Du Z.J."/>
        </authorList>
    </citation>
    <scope>NUCLEOTIDE SEQUENCE [LARGE SCALE GENOMIC DNA]</scope>
    <source>
        <strain evidence="8 9">WDN1C137</strain>
    </source>
</reference>
<dbReference type="GO" id="GO:0055085">
    <property type="term" value="P:transmembrane transport"/>
    <property type="evidence" value="ECO:0007669"/>
    <property type="project" value="InterPro"/>
</dbReference>
<comment type="subcellular location">
    <subcellularLocation>
        <location evidence="1">Membrane</location>
        <topology evidence="1">Multi-pass membrane protein</topology>
    </subcellularLocation>
</comment>
<evidence type="ECO:0000256" key="4">
    <source>
        <dbReference type="ARBA" id="ARBA00022692"/>
    </source>
</evidence>
<evidence type="ECO:0000256" key="1">
    <source>
        <dbReference type="ARBA" id="ARBA00004141"/>
    </source>
</evidence>
<feature type="transmembrane region" description="Helical" evidence="7">
    <location>
        <begin position="64"/>
        <end position="83"/>
    </location>
</feature>
<feature type="transmembrane region" description="Helical" evidence="7">
    <location>
        <begin position="124"/>
        <end position="146"/>
    </location>
</feature>
<keyword evidence="3" id="KW-1003">Cell membrane</keyword>
<dbReference type="Proteomes" id="UP000257131">
    <property type="component" value="Unassembled WGS sequence"/>
</dbReference>
<feature type="transmembrane region" description="Helical" evidence="7">
    <location>
        <begin position="34"/>
        <end position="52"/>
    </location>
</feature>
<feature type="transmembrane region" description="Helical" evidence="7">
    <location>
        <begin position="167"/>
        <end position="187"/>
    </location>
</feature>
<feature type="transmembrane region" description="Helical" evidence="7">
    <location>
        <begin position="95"/>
        <end position="118"/>
    </location>
</feature>
<feature type="transmembrane region" description="Helical" evidence="7">
    <location>
        <begin position="241"/>
        <end position="259"/>
    </location>
</feature>
<evidence type="ECO:0000256" key="3">
    <source>
        <dbReference type="ARBA" id="ARBA00022475"/>
    </source>
</evidence>
<evidence type="ECO:0000256" key="6">
    <source>
        <dbReference type="ARBA" id="ARBA00023136"/>
    </source>
</evidence>
<feature type="transmembrane region" description="Helical" evidence="7">
    <location>
        <begin position="6"/>
        <end position="22"/>
    </location>
</feature>
<protein>
    <submittedName>
        <fullName evidence="8">Transporter</fullName>
    </submittedName>
</protein>
<comment type="caution">
    <text evidence="8">The sequence shown here is derived from an EMBL/GenBank/DDBJ whole genome shotgun (WGS) entry which is preliminary data.</text>
</comment>
<evidence type="ECO:0000313" key="9">
    <source>
        <dbReference type="Proteomes" id="UP000257131"/>
    </source>
</evidence>
<dbReference type="PANTHER" id="PTHR36838:SF3">
    <property type="entry name" value="TRANSPORTER AUXIN EFFLUX CARRIER EC FAMILY"/>
    <property type="match status" value="1"/>
</dbReference>
<dbReference type="RefSeq" id="WP_115978983.1">
    <property type="nucleotide sequence ID" value="NZ_QOHR01000005.1"/>
</dbReference>
<evidence type="ECO:0000256" key="2">
    <source>
        <dbReference type="ARBA" id="ARBA00022448"/>
    </source>
</evidence>
<evidence type="ECO:0000313" key="8">
    <source>
        <dbReference type="EMBL" id="REC57728.1"/>
    </source>
</evidence>
<organism evidence="8 9">
    <name type="scientific">Rhodosalinus sediminis</name>
    <dbReference type="NCBI Taxonomy" id="1940533"/>
    <lineage>
        <taxon>Bacteria</taxon>
        <taxon>Pseudomonadati</taxon>
        <taxon>Pseudomonadota</taxon>
        <taxon>Alphaproteobacteria</taxon>
        <taxon>Rhodobacterales</taxon>
        <taxon>Paracoccaceae</taxon>
        <taxon>Rhodosalinus</taxon>
    </lineage>
</organism>
<name>A0A3D9BW67_9RHOB</name>
<dbReference type="InterPro" id="IPR004776">
    <property type="entry name" value="Mem_transp_PIN-like"/>
</dbReference>
<feature type="transmembrane region" description="Helical" evidence="7">
    <location>
        <begin position="294"/>
        <end position="314"/>
    </location>
</feature>
<dbReference type="AlphaFoldDB" id="A0A3D9BW67"/>
<keyword evidence="5 7" id="KW-1133">Transmembrane helix</keyword>
<gene>
    <name evidence="8" type="ORF">DRV84_06030</name>
</gene>
<keyword evidence="9" id="KW-1185">Reference proteome</keyword>
<dbReference type="Pfam" id="PF03547">
    <property type="entry name" value="Mem_trans"/>
    <property type="match status" value="1"/>
</dbReference>
<dbReference type="GO" id="GO:0016020">
    <property type="term" value="C:membrane"/>
    <property type="evidence" value="ECO:0007669"/>
    <property type="project" value="UniProtKB-SubCell"/>
</dbReference>
<proteinExistence type="predicted"/>
<dbReference type="PANTHER" id="PTHR36838">
    <property type="entry name" value="AUXIN EFFLUX CARRIER FAMILY PROTEIN"/>
    <property type="match status" value="1"/>
</dbReference>
<feature type="transmembrane region" description="Helical" evidence="7">
    <location>
        <begin position="199"/>
        <end position="221"/>
    </location>
</feature>
<feature type="transmembrane region" description="Helical" evidence="7">
    <location>
        <begin position="265"/>
        <end position="282"/>
    </location>
</feature>
<keyword evidence="2" id="KW-0813">Transport</keyword>
<keyword evidence="6 7" id="KW-0472">Membrane</keyword>
<accession>A0A3D9BW67</accession>
<dbReference type="OrthoDB" id="9810457at2"/>